<protein>
    <submittedName>
        <fullName evidence="5">Short-chain dehydrogenase</fullName>
    </submittedName>
</protein>
<keyword evidence="6" id="KW-1185">Reference proteome</keyword>
<evidence type="ECO:0000313" key="5">
    <source>
        <dbReference type="EMBL" id="SNY86498.1"/>
    </source>
</evidence>
<dbReference type="GO" id="GO:0016020">
    <property type="term" value="C:membrane"/>
    <property type="evidence" value="ECO:0007669"/>
    <property type="project" value="TreeGrafter"/>
</dbReference>
<dbReference type="STRING" id="1379680.GCA_001612615_03235"/>
<sequence length="353" mass="37207">MLEFRPAPARFVERKLRASAPRAGQSGGRRGGADPGADRPGADRHEPDRPSADQPRANRPSADRSRGNRTGADRAGANRNGADRAGANHQGADQSAADSLAGKRVLLTDACSEVGRATAALLADRGAQLLLVARRGDQLITTCEEITSAGGRAHWFRCDISALGDVDQLVTWVLAEFGSVDVLVNNAGRPLHRPVAESLDRFRDYQRMMAVNYFGPLRLTLGLLPAMLNSGSGHVVNVGPAHHNAAAAASFASYASSQAAWTTFAECAEAELGSRGIQVTAIDYPAVHADPAAAGTEAAFADEYDRGPAEVARAVEAAITARDAEHSRLARTLRGLVGVAPRSTTRLRHAFGL</sequence>
<feature type="compositionally biased region" description="Gly residues" evidence="4">
    <location>
        <begin position="25"/>
        <end position="34"/>
    </location>
</feature>
<dbReference type="AlphaFoldDB" id="A0A285LNL6"/>
<dbReference type="Proteomes" id="UP000219565">
    <property type="component" value="Unassembled WGS sequence"/>
</dbReference>
<organism evidence="5 6">
    <name type="scientific">Nocardia amikacinitolerans</name>
    <dbReference type="NCBI Taxonomy" id="756689"/>
    <lineage>
        <taxon>Bacteria</taxon>
        <taxon>Bacillati</taxon>
        <taxon>Actinomycetota</taxon>
        <taxon>Actinomycetes</taxon>
        <taxon>Mycobacteriales</taxon>
        <taxon>Nocardiaceae</taxon>
        <taxon>Nocardia</taxon>
    </lineage>
</organism>
<dbReference type="Gene3D" id="3.40.50.720">
    <property type="entry name" value="NAD(P)-binding Rossmann-like Domain"/>
    <property type="match status" value="1"/>
</dbReference>
<accession>A0A285LNL6</accession>
<gene>
    <name evidence="5" type="ORF">SAMN04244553_3832</name>
</gene>
<dbReference type="PRINTS" id="PR00080">
    <property type="entry name" value="SDRFAMILY"/>
</dbReference>
<dbReference type="RefSeq" id="WP_097245997.1">
    <property type="nucleotide sequence ID" value="NZ_JAMTCW010000017.1"/>
</dbReference>
<feature type="compositionally biased region" description="Basic and acidic residues" evidence="4">
    <location>
        <begin position="36"/>
        <end position="51"/>
    </location>
</feature>
<feature type="region of interest" description="Disordered" evidence="4">
    <location>
        <begin position="1"/>
        <end position="98"/>
    </location>
</feature>
<dbReference type="InterPro" id="IPR002347">
    <property type="entry name" value="SDR_fam"/>
</dbReference>
<reference evidence="5 6" key="1">
    <citation type="submission" date="2017-09" db="EMBL/GenBank/DDBJ databases">
        <authorList>
            <person name="Ehlers B."/>
            <person name="Leendertz F.H."/>
        </authorList>
    </citation>
    <scope>NUCLEOTIDE SEQUENCE [LARGE SCALE GENOMIC DNA]</scope>
    <source>
        <strain evidence="5 6">DSM 45537</strain>
    </source>
</reference>
<dbReference type="PRINTS" id="PR00081">
    <property type="entry name" value="GDHRDH"/>
</dbReference>
<evidence type="ECO:0000313" key="6">
    <source>
        <dbReference type="Proteomes" id="UP000219565"/>
    </source>
</evidence>
<dbReference type="OrthoDB" id="9810734at2"/>
<keyword evidence="2" id="KW-0560">Oxidoreductase</keyword>
<evidence type="ECO:0000256" key="2">
    <source>
        <dbReference type="ARBA" id="ARBA00023002"/>
    </source>
</evidence>
<dbReference type="PANTHER" id="PTHR44196:SF1">
    <property type="entry name" value="DEHYDROGENASE_REDUCTASE SDR FAMILY MEMBER 7B"/>
    <property type="match status" value="1"/>
</dbReference>
<feature type="compositionally biased region" description="Low complexity" evidence="4">
    <location>
        <begin position="68"/>
        <end position="88"/>
    </location>
</feature>
<comment type="similarity">
    <text evidence="1 3">Belongs to the short-chain dehydrogenases/reductases (SDR) family.</text>
</comment>
<dbReference type="PANTHER" id="PTHR44196">
    <property type="entry name" value="DEHYDROGENASE/REDUCTASE SDR FAMILY MEMBER 7B"/>
    <property type="match status" value="1"/>
</dbReference>
<evidence type="ECO:0000256" key="4">
    <source>
        <dbReference type="SAM" id="MobiDB-lite"/>
    </source>
</evidence>
<proteinExistence type="inferred from homology"/>
<dbReference type="GO" id="GO:0016491">
    <property type="term" value="F:oxidoreductase activity"/>
    <property type="evidence" value="ECO:0007669"/>
    <property type="project" value="UniProtKB-KW"/>
</dbReference>
<dbReference type="EMBL" id="OBEG01000003">
    <property type="protein sequence ID" value="SNY86498.1"/>
    <property type="molecule type" value="Genomic_DNA"/>
</dbReference>
<evidence type="ECO:0000256" key="1">
    <source>
        <dbReference type="ARBA" id="ARBA00006484"/>
    </source>
</evidence>
<dbReference type="SUPFAM" id="SSF51735">
    <property type="entry name" value="NAD(P)-binding Rossmann-fold domains"/>
    <property type="match status" value="1"/>
</dbReference>
<name>A0A285LNL6_9NOCA</name>
<dbReference type="Pfam" id="PF00106">
    <property type="entry name" value="adh_short"/>
    <property type="match status" value="1"/>
</dbReference>
<dbReference type="InterPro" id="IPR036291">
    <property type="entry name" value="NAD(P)-bd_dom_sf"/>
</dbReference>
<evidence type="ECO:0000256" key="3">
    <source>
        <dbReference type="RuleBase" id="RU000363"/>
    </source>
</evidence>